<evidence type="ECO:0000313" key="1">
    <source>
        <dbReference type="EMBL" id="JAH38602.1"/>
    </source>
</evidence>
<accession>A0A0E9SBI7</accession>
<reference evidence="1" key="1">
    <citation type="submission" date="2014-11" db="EMBL/GenBank/DDBJ databases">
        <authorList>
            <person name="Amaro Gonzalez C."/>
        </authorList>
    </citation>
    <scope>NUCLEOTIDE SEQUENCE</scope>
</reference>
<protein>
    <submittedName>
        <fullName evidence="1">Uncharacterized protein</fullName>
    </submittedName>
</protein>
<sequence length="25" mass="2987">MKVENVIWCKPEKCSDYTLDIKKSK</sequence>
<reference evidence="1" key="2">
    <citation type="journal article" date="2015" name="Fish Shellfish Immunol.">
        <title>Early steps in the European eel (Anguilla anguilla)-Vibrio vulnificus interaction in the gills: Role of the RtxA13 toxin.</title>
        <authorList>
            <person name="Callol A."/>
            <person name="Pajuelo D."/>
            <person name="Ebbesson L."/>
            <person name="Teles M."/>
            <person name="MacKenzie S."/>
            <person name="Amaro C."/>
        </authorList>
    </citation>
    <scope>NUCLEOTIDE SEQUENCE</scope>
</reference>
<name>A0A0E9SBI7_ANGAN</name>
<organism evidence="1">
    <name type="scientific">Anguilla anguilla</name>
    <name type="common">European freshwater eel</name>
    <name type="synonym">Muraena anguilla</name>
    <dbReference type="NCBI Taxonomy" id="7936"/>
    <lineage>
        <taxon>Eukaryota</taxon>
        <taxon>Metazoa</taxon>
        <taxon>Chordata</taxon>
        <taxon>Craniata</taxon>
        <taxon>Vertebrata</taxon>
        <taxon>Euteleostomi</taxon>
        <taxon>Actinopterygii</taxon>
        <taxon>Neopterygii</taxon>
        <taxon>Teleostei</taxon>
        <taxon>Anguilliformes</taxon>
        <taxon>Anguillidae</taxon>
        <taxon>Anguilla</taxon>
    </lineage>
</organism>
<proteinExistence type="predicted"/>
<dbReference type="AlphaFoldDB" id="A0A0E9SBI7"/>
<dbReference type="EMBL" id="GBXM01069975">
    <property type="protein sequence ID" value="JAH38602.1"/>
    <property type="molecule type" value="Transcribed_RNA"/>
</dbReference>